<accession>F5J0P0</accession>
<dbReference type="Gene3D" id="2.60.120.200">
    <property type="match status" value="1"/>
</dbReference>
<sequence length="231" mass="26333">MKKYLFLFICIIFTSGIYAQNLRKGLVAHFPMDGNALDMSKYKNNGIAEGVIPAKDRLGNENSAYQFGGDALIKIPHSKSLNIKKAISIAIWIKMDRYKYGGMRIIDKNTAGGIDGYMFDTYNSYTNEGTGLRFGMTNFGANYFDRIPVNEWVHIAFVCGKGKFQYYINGELKKTSKAPLNYFGQNTLPLIIGMSQGQYARDEYFEGCMDNLRLYNRVLSEEEVRLIYNEK</sequence>
<evidence type="ECO:0000313" key="4">
    <source>
        <dbReference type="EMBL" id="EGK00633.1"/>
    </source>
</evidence>
<evidence type="ECO:0000313" key="5">
    <source>
        <dbReference type="Proteomes" id="UP000004913"/>
    </source>
</evidence>
<dbReference type="GO" id="GO:0004553">
    <property type="term" value="F:hydrolase activity, hydrolyzing O-glycosyl compounds"/>
    <property type="evidence" value="ECO:0007669"/>
    <property type="project" value="UniProtKB-ARBA"/>
</dbReference>
<dbReference type="InterPro" id="IPR013320">
    <property type="entry name" value="ConA-like_dom_sf"/>
</dbReference>
<feature type="domain" description="LamG-like jellyroll fold" evidence="3">
    <location>
        <begin position="85"/>
        <end position="222"/>
    </location>
</feature>
<gene>
    <name evidence="4" type="ORF">HMPREF9455_02907</name>
</gene>
<dbReference type="InterPro" id="IPR006558">
    <property type="entry name" value="LamG-like"/>
</dbReference>
<dbReference type="OrthoDB" id="2582440at2"/>
<evidence type="ECO:0000259" key="3">
    <source>
        <dbReference type="SMART" id="SM00560"/>
    </source>
</evidence>
<dbReference type="HOGENOM" id="CLU_1198254_0_0_10"/>
<keyword evidence="5" id="KW-1185">Reference proteome</keyword>
<dbReference type="GO" id="GO:0005975">
    <property type="term" value="P:carbohydrate metabolic process"/>
    <property type="evidence" value="ECO:0007669"/>
    <property type="project" value="UniProtKB-ARBA"/>
</dbReference>
<reference evidence="4 5" key="1">
    <citation type="submission" date="2011-04" db="EMBL/GenBank/DDBJ databases">
        <title>The Genome Sequence of Dysgonomonas gadei ATCC BAA-286.</title>
        <authorList>
            <consortium name="The Broad Institute Genome Sequencing Platform"/>
            <person name="Earl A."/>
            <person name="Ward D."/>
            <person name="Feldgarden M."/>
            <person name="Gevers D."/>
            <person name="Pudlo N."/>
            <person name="Martens E."/>
            <person name="Allen-Vercoe E."/>
            <person name="Young S.K."/>
            <person name="Zeng Q."/>
            <person name="Gargeya S."/>
            <person name="Fitzgerald M."/>
            <person name="Haas B."/>
            <person name="Abouelleil A."/>
            <person name="Alvarado L."/>
            <person name="Arachchi H.M."/>
            <person name="Berlin A."/>
            <person name="Brown A."/>
            <person name="Chapman S.B."/>
            <person name="Chen Z."/>
            <person name="Dunbar C."/>
            <person name="Freedman E."/>
            <person name="Gearin G."/>
            <person name="Gellesch M."/>
            <person name="Goldberg J."/>
            <person name="Griggs A."/>
            <person name="Gujja S."/>
            <person name="Heiman D."/>
            <person name="Howarth C."/>
            <person name="Larson L."/>
            <person name="Lui A."/>
            <person name="MacDonald P.J.P."/>
            <person name="Mehta T."/>
            <person name="Montmayeur A."/>
            <person name="Murphy C."/>
            <person name="Neiman D."/>
            <person name="Pearson M."/>
            <person name="Priest M."/>
            <person name="Roberts A."/>
            <person name="Saif S."/>
            <person name="Shea T."/>
            <person name="Shenoy N."/>
            <person name="Sisk P."/>
            <person name="Stolte C."/>
            <person name="Sykes S."/>
            <person name="Yandava C."/>
            <person name="Wortman J."/>
            <person name="Nusbaum C."/>
            <person name="Birren B."/>
        </authorList>
    </citation>
    <scope>NUCLEOTIDE SEQUENCE [LARGE SCALE GENOMIC DNA]</scope>
    <source>
        <strain evidence="4 5">ATCC BAA-286</strain>
    </source>
</reference>
<dbReference type="SMART" id="SM00560">
    <property type="entry name" value="LamGL"/>
    <property type="match status" value="1"/>
</dbReference>
<evidence type="ECO:0000256" key="2">
    <source>
        <dbReference type="ARBA" id="ARBA00023157"/>
    </source>
</evidence>
<keyword evidence="1" id="KW-0732">Signal</keyword>
<dbReference type="eggNOG" id="COG5492">
    <property type="taxonomic scope" value="Bacteria"/>
</dbReference>
<dbReference type="AlphaFoldDB" id="F5J0P0"/>
<dbReference type="EMBL" id="ADLV01000035">
    <property type="protein sequence ID" value="EGK00633.1"/>
    <property type="molecule type" value="Genomic_DNA"/>
</dbReference>
<dbReference type="RefSeq" id="WP_006800437.1">
    <property type="nucleotide sequence ID" value="NZ_GL891986.1"/>
</dbReference>
<proteinExistence type="predicted"/>
<dbReference type="SUPFAM" id="SSF49899">
    <property type="entry name" value="Concanavalin A-like lectins/glucanases"/>
    <property type="match status" value="1"/>
</dbReference>
<organism evidence="4 5">
    <name type="scientific">Dysgonomonas gadei ATCC BAA-286</name>
    <dbReference type="NCBI Taxonomy" id="742766"/>
    <lineage>
        <taxon>Bacteria</taxon>
        <taxon>Pseudomonadati</taxon>
        <taxon>Bacteroidota</taxon>
        <taxon>Bacteroidia</taxon>
        <taxon>Bacteroidales</taxon>
        <taxon>Dysgonomonadaceae</taxon>
        <taxon>Dysgonomonas</taxon>
    </lineage>
</organism>
<keyword evidence="2" id="KW-1015">Disulfide bond</keyword>
<dbReference type="Pfam" id="PF13385">
    <property type="entry name" value="Laminin_G_3"/>
    <property type="match status" value="1"/>
</dbReference>
<name>F5J0P0_9BACT</name>
<protein>
    <recommendedName>
        <fullName evidence="3">LamG-like jellyroll fold domain-containing protein</fullName>
    </recommendedName>
</protein>
<comment type="caution">
    <text evidence="4">The sequence shown here is derived from an EMBL/GenBank/DDBJ whole genome shotgun (WGS) entry which is preliminary data.</text>
</comment>
<dbReference type="Proteomes" id="UP000004913">
    <property type="component" value="Unassembled WGS sequence"/>
</dbReference>
<evidence type="ECO:0000256" key="1">
    <source>
        <dbReference type="ARBA" id="ARBA00022729"/>
    </source>
</evidence>
<dbReference type="STRING" id="742766.HMPREF9455_02907"/>